<organism evidence="1 2">
    <name type="scientific">Candidatus Methylobacter oryzae</name>
    <dbReference type="NCBI Taxonomy" id="2497749"/>
    <lineage>
        <taxon>Bacteria</taxon>
        <taxon>Pseudomonadati</taxon>
        <taxon>Pseudomonadota</taxon>
        <taxon>Gammaproteobacteria</taxon>
        <taxon>Methylococcales</taxon>
        <taxon>Methylococcaceae</taxon>
        <taxon>Methylobacter</taxon>
    </lineage>
</organism>
<accession>A0ABY3CDT5</accession>
<dbReference type="RefSeq" id="WP_127028940.1">
    <property type="nucleotide sequence ID" value="NZ_RYFG02000024.1"/>
</dbReference>
<dbReference type="EMBL" id="RYFG02000024">
    <property type="protein sequence ID" value="TRX00898.1"/>
    <property type="molecule type" value="Genomic_DNA"/>
</dbReference>
<reference evidence="1 2" key="1">
    <citation type="journal article" date="2019" name="Antonie Van Leeuwenhoek">
        <title>Description of 'Ca. Methylobacter oryzae' KRF1, a novel species from the environmentally important Methylobacter clade 2.</title>
        <authorList>
            <person name="Khatri K."/>
            <person name="Mohite J.A."/>
            <person name="Pandit P.S."/>
            <person name="Bahulikar R."/>
            <person name="Rahalkar M.C."/>
        </authorList>
    </citation>
    <scope>NUCLEOTIDE SEQUENCE [LARGE SCALE GENOMIC DNA]</scope>
    <source>
        <strain evidence="1 2">KRF1</strain>
    </source>
</reference>
<comment type="caution">
    <text evidence="1">The sequence shown here is derived from an EMBL/GenBank/DDBJ whole genome shotgun (WGS) entry which is preliminary data.</text>
</comment>
<gene>
    <name evidence="1" type="ORF">EKO24_004660</name>
</gene>
<evidence type="ECO:0000313" key="1">
    <source>
        <dbReference type="EMBL" id="TRX00898.1"/>
    </source>
</evidence>
<proteinExistence type="predicted"/>
<protein>
    <submittedName>
        <fullName evidence="1">Uncharacterized protein</fullName>
    </submittedName>
</protein>
<name>A0ABY3CDT5_9GAMM</name>
<keyword evidence="2" id="KW-1185">Reference proteome</keyword>
<sequence>MSTSVSDETDRVWRHTPAGIKAELSSLSARTKLMPFGYKAELSSLSAQTKLMPLGYNKRIDAETDIILPRYNGASREVLSRRFCSYS</sequence>
<evidence type="ECO:0000313" key="2">
    <source>
        <dbReference type="Proteomes" id="UP000733744"/>
    </source>
</evidence>
<dbReference type="Proteomes" id="UP000733744">
    <property type="component" value="Unassembled WGS sequence"/>
</dbReference>